<dbReference type="SUPFAM" id="SSF63825">
    <property type="entry name" value="YWTD domain"/>
    <property type="match status" value="1"/>
</dbReference>
<dbReference type="Proteomes" id="UP000298433">
    <property type="component" value="Unassembled WGS sequence"/>
</dbReference>
<dbReference type="OrthoDB" id="68195at2"/>
<evidence type="ECO:0000256" key="1">
    <source>
        <dbReference type="ARBA" id="ARBA00022729"/>
    </source>
</evidence>
<dbReference type="GO" id="GO:0005975">
    <property type="term" value="P:carbohydrate metabolic process"/>
    <property type="evidence" value="ECO:0007669"/>
    <property type="project" value="UniProtKB-ARBA"/>
</dbReference>
<dbReference type="Gene3D" id="2.40.128.340">
    <property type="match status" value="1"/>
</dbReference>
<dbReference type="InterPro" id="IPR059177">
    <property type="entry name" value="GH29D-like_dom"/>
</dbReference>
<dbReference type="InterPro" id="IPR013783">
    <property type="entry name" value="Ig-like_fold"/>
</dbReference>
<dbReference type="SUPFAM" id="SSF69318">
    <property type="entry name" value="Integrin alpha N-terminal domain"/>
    <property type="match status" value="2"/>
</dbReference>
<dbReference type="InterPro" id="IPR028994">
    <property type="entry name" value="Integrin_alpha_N"/>
</dbReference>
<keyword evidence="1" id="KW-0732">Signal</keyword>
<feature type="domain" description="Bacterial Ig-like" evidence="3">
    <location>
        <begin position="366"/>
        <end position="439"/>
    </location>
</feature>
<dbReference type="Pfam" id="PF13517">
    <property type="entry name" value="FG-GAP_3"/>
    <property type="match status" value="2"/>
</dbReference>
<dbReference type="Pfam" id="PF19077">
    <property type="entry name" value="Big_13"/>
    <property type="match status" value="1"/>
</dbReference>
<dbReference type="Pfam" id="PF13290">
    <property type="entry name" value="CHB_HEX_C_1"/>
    <property type="match status" value="1"/>
</dbReference>
<dbReference type="InterPro" id="IPR013517">
    <property type="entry name" value="FG-GAP"/>
</dbReference>
<evidence type="ECO:0000313" key="5">
    <source>
        <dbReference type="Proteomes" id="UP000298433"/>
    </source>
</evidence>
<dbReference type="AlphaFoldDB" id="A0A4R8Y0Q3"/>
<dbReference type="PANTHER" id="PTHR44103:SF1">
    <property type="entry name" value="PROPROTEIN CONVERTASE P"/>
    <property type="match status" value="1"/>
</dbReference>
<keyword evidence="5" id="KW-1185">Reference proteome</keyword>
<dbReference type="Gene3D" id="2.60.40.10">
    <property type="entry name" value="Immunoglobulins"/>
    <property type="match status" value="1"/>
</dbReference>
<dbReference type="RefSeq" id="WP_134368490.1">
    <property type="nucleotide sequence ID" value="NZ_SOGN01000007.1"/>
</dbReference>
<protein>
    <submittedName>
        <fullName evidence="4">Uncharacterized protein</fullName>
    </submittedName>
</protein>
<sequence length="949" mass="96965">MTVHPRHRHTPANPIRRMGALALACLLSVGVFLHFEPVAATADQTRAVLATGLSQSTGALVDPAGRVWVSDRIAGFCRVSQPAPPAVGAIETATCLGGTLSGAGAGPTRAGAPAFFDPTAGAVGSGDELALIPDFSTGSAEVTRARWNAESRTFRFQNELTLLDGDIRPRAVSIGDDGHAYVIFQRARAVVRIVDPAESQPGVETVAYVTAPAPVAIAAAGVTSGGRVTVYVAETTGLRSFSAPPAGNLSSVAPATSYAVGVPSALLYDTAAKVLYVGKAQATSAGQDVITRVATNTGQIESGWATGYSRIGGLGLREGKLMVADDVGLLGATSPTGTGSLYILGQSTAQIVSGPTAADGSLAVDPAITNDSTPTFTVSAAPGSSLECALYRNGQTPVWADCSGRTFTPGVAQADGTYTFAVRVAGTGVPVTRAFTIDTVSPAAPTIGAPAEGQLVGRQVPLDVLAESGTSLFCAIDSAEASAYAVCASGDVLTFVTDGNHVLRIKAVDHAGNVSPISQVGFRVDTAGPSLAITVPAANGETLSASPTFEFSSTSTDVAGFRCRLDTQDLSPCTSPQSYTGLAGGPHVFEVEVADQSGNRTVGTRTFSVAVADTTAPVVTASPAGGQYPAGQQITLTSNEPAGIYYTRDGTAPSTSSTRYTGPITLTADFTLRFIGIDSAGNSSAPVAQTYTLAVVTVLPKHDFTGDDRADVLARDAGGLLWLYPGNGSGGWLARWQVGSGWNSMSAILSPGDFNGDRYSDVLARDGNGVLWLYPGDGSGGWLARSEVASGFNPMTAILSPYDFNGDGHADVLARDSGGLLWLYPGTGTGAVLARSAAGSGWNVMTTILSPGDFNGDGRSDVLARDTGGVLWLYPGNGTGGWRARSQAGSGWNVMTAILSPGDFNGDGRSDVLARASDGVLWLYPGNGTGGWLARKQVGSGWNGMTAIL</sequence>
<evidence type="ECO:0000259" key="3">
    <source>
        <dbReference type="Pfam" id="PF19077"/>
    </source>
</evidence>
<reference evidence="4 5" key="1">
    <citation type="submission" date="2019-03" db="EMBL/GenBank/DDBJ databases">
        <title>Genomics of glacier-inhabiting Cryobacterium strains.</title>
        <authorList>
            <person name="Liu Q."/>
            <person name="Xin Y.-H."/>
        </authorList>
    </citation>
    <scope>NUCLEOTIDE SEQUENCE [LARGE SCALE GENOMIC DNA]</scope>
    <source>
        <strain evidence="4 5">TMT2-48-2</strain>
    </source>
</reference>
<dbReference type="Gene3D" id="2.130.10.130">
    <property type="entry name" value="Integrin alpha, N-terminal"/>
    <property type="match status" value="1"/>
</dbReference>
<feature type="domain" description="GH29D-like beta-sandwich" evidence="2">
    <location>
        <begin position="623"/>
        <end position="687"/>
    </location>
</feature>
<dbReference type="PANTHER" id="PTHR44103">
    <property type="entry name" value="PROPROTEIN CONVERTASE P"/>
    <property type="match status" value="1"/>
</dbReference>
<comment type="caution">
    <text evidence="4">The sequence shown here is derived from an EMBL/GenBank/DDBJ whole genome shotgun (WGS) entry which is preliminary data.</text>
</comment>
<organism evidence="4 5">
    <name type="scientific">Cryobacterium cheniae</name>
    <dbReference type="NCBI Taxonomy" id="1259262"/>
    <lineage>
        <taxon>Bacteria</taxon>
        <taxon>Bacillati</taxon>
        <taxon>Actinomycetota</taxon>
        <taxon>Actinomycetes</taxon>
        <taxon>Micrococcales</taxon>
        <taxon>Microbacteriaceae</taxon>
        <taxon>Cryobacterium</taxon>
    </lineage>
</organism>
<accession>A0A4R8Y0Q3</accession>
<dbReference type="EMBL" id="SOGN01000007">
    <property type="protein sequence ID" value="TFC84058.1"/>
    <property type="molecule type" value="Genomic_DNA"/>
</dbReference>
<dbReference type="InterPro" id="IPR044016">
    <property type="entry name" value="Big_13"/>
</dbReference>
<evidence type="ECO:0000313" key="4">
    <source>
        <dbReference type="EMBL" id="TFC84058.1"/>
    </source>
</evidence>
<gene>
    <name evidence="4" type="ORF">E3T23_00620</name>
</gene>
<name>A0A4R8Y0Q3_9MICO</name>
<proteinExistence type="predicted"/>
<evidence type="ECO:0000259" key="2">
    <source>
        <dbReference type="Pfam" id="PF13290"/>
    </source>
</evidence>